<keyword evidence="2" id="KW-1185">Reference proteome</keyword>
<dbReference type="Proteomes" id="UP000789572">
    <property type="component" value="Unassembled WGS sequence"/>
</dbReference>
<sequence>MYVDEVNNLTNQLNEVKLIWIEMTDSTRPNSPALCHIALLLCKARSLSAEIQGAADRHDVTTEAIVQKLQIKLKQLEFLHDDKMQVMSAVNAEHQRDRRNSMTASGVDHWKLFRDFTRKSNSSWK</sequence>
<proteinExistence type="predicted"/>
<reference evidence="1" key="1">
    <citation type="submission" date="2021-06" db="EMBL/GenBank/DDBJ databases">
        <authorList>
            <person name="Kallberg Y."/>
            <person name="Tangrot J."/>
            <person name="Rosling A."/>
        </authorList>
    </citation>
    <scope>NUCLEOTIDE SEQUENCE</scope>
    <source>
        <strain evidence="1">IA702</strain>
    </source>
</reference>
<dbReference type="AlphaFoldDB" id="A0A9N9GPD4"/>
<organism evidence="1 2">
    <name type="scientific">Paraglomus occultum</name>
    <dbReference type="NCBI Taxonomy" id="144539"/>
    <lineage>
        <taxon>Eukaryota</taxon>
        <taxon>Fungi</taxon>
        <taxon>Fungi incertae sedis</taxon>
        <taxon>Mucoromycota</taxon>
        <taxon>Glomeromycotina</taxon>
        <taxon>Glomeromycetes</taxon>
        <taxon>Paraglomerales</taxon>
        <taxon>Paraglomeraceae</taxon>
        <taxon>Paraglomus</taxon>
    </lineage>
</organism>
<accession>A0A9N9GPD4</accession>
<evidence type="ECO:0000313" key="1">
    <source>
        <dbReference type="EMBL" id="CAG8625115.1"/>
    </source>
</evidence>
<dbReference type="EMBL" id="CAJVPJ010002591">
    <property type="protein sequence ID" value="CAG8625115.1"/>
    <property type="molecule type" value="Genomic_DNA"/>
</dbReference>
<comment type="caution">
    <text evidence="1">The sequence shown here is derived from an EMBL/GenBank/DDBJ whole genome shotgun (WGS) entry which is preliminary data.</text>
</comment>
<gene>
    <name evidence="1" type="ORF">POCULU_LOCUS8609</name>
</gene>
<protein>
    <submittedName>
        <fullName evidence="1">6073_t:CDS:1</fullName>
    </submittedName>
</protein>
<evidence type="ECO:0000313" key="2">
    <source>
        <dbReference type="Proteomes" id="UP000789572"/>
    </source>
</evidence>
<name>A0A9N9GPD4_9GLOM</name>